<evidence type="ECO:0000313" key="1">
    <source>
        <dbReference type="EMBL" id="ERI10797.1"/>
    </source>
</evidence>
<dbReference type="PATRIC" id="fig|649747.3.peg.1025"/>
<accession>U1YFF2</accession>
<dbReference type="STRING" id="649747.HMPREF0083_01126"/>
<name>U1YFF2_ANEAE</name>
<keyword evidence="2" id="KW-1185">Reference proteome</keyword>
<sequence length="68" mass="8141">MCKNETRRELEKLMRKKSTVCLLFLKNRIEVLDIYFLVNCDNSNKSIGEYYAYEDALKRVKTITEIMN</sequence>
<dbReference type="EMBL" id="AWSJ01000067">
    <property type="protein sequence ID" value="ERI10797.1"/>
    <property type="molecule type" value="Genomic_DNA"/>
</dbReference>
<evidence type="ECO:0000313" key="2">
    <source>
        <dbReference type="Proteomes" id="UP000016511"/>
    </source>
</evidence>
<comment type="caution">
    <text evidence="1">The sequence shown here is derived from an EMBL/GenBank/DDBJ whole genome shotgun (WGS) entry which is preliminary data.</text>
</comment>
<reference evidence="1 2" key="1">
    <citation type="submission" date="2013-08" db="EMBL/GenBank/DDBJ databases">
        <authorList>
            <person name="Weinstock G."/>
            <person name="Sodergren E."/>
            <person name="Wylie T."/>
            <person name="Fulton L."/>
            <person name="Fulton R."/>
            <person name="Fronick C."/>
            <person name="O'Laughlin M."/>
            <person name="Godfrey J."/>
            <person name="Miner T."/>
            <person name="Herter B."/>
            <person name="Appelbaum E."/>
            <person name="Cordes M."/>
            <person name="Lek S."/>
            <person name="Wollam A."/>
            <person name="Pepin K.H."/>
            <person name="Palsikar V.B."/>
            <person name="Mitreva M."/>
            <person name="Wilson R.K."/>
        </authorList>
    </citation>
    <scope>NUCLEOTIDE SEQUENCE [LARGE SCALE GENOMIC DNA]</scope>
    <source>
        <strain evidence="1 2">ATCC 12856</strain>
    </source>
</reference>
<dbReference type="HOGENOM" id="CLU_2784837_0_0_9"/>
<protein>
    <submittedName>
        <fullName evidence="1">Uncharacterized protein</fullName>
    </submittedName>
</protein>
<dbReference type="AlphaFoldDB" id="U1YFF2"/>
<organism evidence="1 2">
    <name type="scientific">Aneurinibacillus aneurinilyticus ATCC 12856</name>
    <dbReference type="NCBI Taxonomy" id="649747"/>
    <lineage>
        <taxon>Bacteria</taxon>
        <taxon>Bacillati</taxon>
        <taxon>Bacillota</taxon>
        <taxon>Bacilli</taxon>
        <taxon>Bacillales</taxon>
        <taxon>Paenibacillaceae</taxon>
        <taxon>Aneurinibacillus group</taxon>
        <taxon>Aneurinibacillus</taxon>
    </lineage>
</organism>
<dbReference type="Proteomes" id="UP000016511">
    <property type="component" value="Unassembled WGS sequence"/>
</dbReference>
<gene>
    <name evidence="1" type="ORF">HMPREF0083_01126</name>
</gene>
<proteinExistence type="predicted"/>